<dbReference type="RefSeq" id="WP_121247021.1">
    <property type="nucleotide sequence ID" value="NZ_RBIL01000001.1"/>
</dbReference>
<organism evidence="4 5">
    <name type="scientific">Solirubrobacter pauli</name>
    <dbReference type="NCBI Taxonomy" id="166793"/>
    <lineage>
        <taxon>Bacteria</taxon>
        <taxon>Bacillati</taxon>
        <taxon>Actinomycetota</taxon>
        <taxon>Thermoleophilia</taxon>
        <taxon>Solirubrobacterales</taxon>
        <taxon>Solirubrobacteraceae</taxon>
        <taxon>Solirubrobacter</taxon>
    </lineage>
</organism>
<dbReference type="OrthoDB" id="9833440at2"/>
<dbReference type="AlphaFoldDB" id="A0A660L5Z7"/>
<comment type="caution">
    <text evidence="4">The sequence shown here is derived from an EMBL/GenBank/DDBJ whole genome shotgun (WGS) entry which is preliminary data.</text>
</comment>
<dbReference type="Proteomes" id="UP000278962">
    <property type="component" value="Unassembled WGS sequence"/>
</dbReference>
<accession>A0A660L5Z7</accession>
<feature type="region of interest" description="Disordered" evidence="2">
    <location>
        <begin position="1"/>
        <end position="25"/>
    </location>
</feature>
<dbReference type="InterPro" id="IPR008984">
    <property type="entry name" value="SMAD_FHA_dom_sf"/>
</dbReference>
<evidence type="ECO:0000259" key="3">
    <source>
        <dbReference type="PROSITE" id="PS50006"/>
    </source>
</evidence>
<dbReference type="PROSITE" id="PS50006">
    <property type="entry name" value="FHA_DOMAIN"/>
    <property type="match status" value="1"/>
</dbReference>
<feature type="domain" description="FHA" evidence="3">
    <location>
        <begin position="50"/>
        <end position="104"/>
    </location>
</feature>
<evidence type="ECO:0000313" key="5">
    <source>
        <dbReference type="Proteomes" id="UP000278962"/>
    </source>
</evidence>
<keyword evidence="5" id="KW-1185">Reference proteome</keyword>
<dbReference type="InterPro" id="IPR036388">
    <property type="entry name" value="WH-like_DNA-bd_sf"/>
</dbReference>
<dbReference type="InterPro" id="IPR000253">
    <property type="entry name" value="FHA_dom"/>
</dbReference>
<reference evidence="4 5" key="1">
    <citation type="submission" date="2018-10" db="EMBL/GenBank/DDBJ databases">
        <title>Genomic Encyclopedia of Archaeal and Bacterial Type Strains, Phase II (KMG-II): from individual species to whole genera.</title>
        <authorList>
            <person name="Goeker M."/>
        </authorList>
    </citation>
    <scope>NUCLEOTIDE SEQUENCE [LARGE SCALE GENOMIC DNA]</scope>
    <source>
        <strain evidence="4 5">DSM 14954</strain>
    </source>
</reference>
<dbReference type="Pfam" id="PF00498">
    <property type="entry name" value="FHA"/>
    <property type="match status" value="1"/>
</dbReference>
<evidence type="ECO:0000256" key="2">
    <source>
        <dbReference type="SAM" id="MobiDB-lite"/>
    </source>
</evidence>
<proteinExistence type="predicted"/>
<evidence type="ECO:0000313" key="4">
    <source>
        <dbReference type="EMBL" id="RKQ90438.1"/>
    </source>
</evidence>
<dbReference type="EMBL" id="RBIL01000001">
    <property type="protein sequence ID" value="RKQ90438.1"/>
    <property type="molecule type" value="Genomic_DNA"/>
</dbReference>
<gene>
    <name evidence="4" type="ORF">C8N24_0240</name>
</gene>
<dbReference type="SMART" id="SM00240">
    <property type="entry name" value="FHA"/>
    <property type="match status" value="1"/>
</dbReference>
<dbReference type="Gene3D" id="1.10.10.10">
    <property type="entry name" value="Winged helix-like DNA-binding domain superfamily/Winged helix DNA-binding domain"/>
    <property type="match status" value="1"/>
</dbReference>
<name>A0A660L5Z7_9ACTN</name>
<sequence length="248" mass="27444">MAWDATREPVRAADSDESNRLSEAGRRGPYLAWREAGTLRIHALGPHAPATLGRSDGETVVLEHPQVSREHAEVTVRLHSAPPATSVYLLDYSKHGTEHRRVRLSAHGTGLDAGPWHRAPQAPSRPHQLDDGAHDVRLAGECCVLVAGVPVDDGMTTDRDDDPVELPTTRQRKVLVELCRPFFLEPDKLLAPPSNAQIALAVDMSEERVRNHLRDLYRRYGLTGSAAPRMALVELARRHALVDPTDFR</sequence>
<dbReference type="SUPFAM" id="SSF49879">
    <property type="entry name" value="SMAD/FHA domain"/>
    <property type="match status" value="1"/>
</dbReference>
<protein>
    <submittedName>
        <fullName evidence="4">FHA domain-containing protein</fullName>
    </submittedName>
</protein>
<keyword evidence="1" id="KW-0597">Phosphoprotein</keyword>
<dbReference type="Gene3D" id="2.60.200.20">
    <property type="match status" value="1"/>
</dbReference>
<dbReference type="CDD" id="cd00060">
    <property type="entry name" value="FHA"/>
    <property type="match status" value="1"/>
</dbReference>
<evidence type="ECO:0000256" key="1">
    <source>
        <dbReference type="ARBA" id="ARBA00022553"/>
    </source>
</evidence>